<evidence type="ECO:0000256" key="2">
    <source>
        <dbReference type="RuleBase" id="RU361155"/>
    </source>
</evidence>
<evidence type="ECO:0000313" key="4">
    <source>
        <dbReference type="EMBL" id="CAG5112171.1"/>
    </source>
</evidence>
<reference evidence="4 5" key="1">
    <citation type="submission" date="2021-04" db="EMBL/GenBank/DDBJ databases">
        <authorList>
            <person name="Bliznina A."/>
        </authorList>
    </citation>
    <scope>NUCLEOTIDE SEQUENCE [LARGE SCALE GENOMIC DNA]</scope>
</reference>
<evidence type="ECO:0000256" key="1">
    <source>
        <dbReference type="ARBA" id="ARBA00010236"/>
    </source>
</evidence>
<protein>
    <recommendedName>
        <fullName evidence="2">Sulfotransferase</fullName>
        <ecNumber evidence="2">2.8.2.-</ecNumber>
    </recommendedName>
</protein>
<dbReference type="InterPro" id="IPR051589">
    <property type="entry name" value="Sialate-O-sulfotransferase"/>
</dbReference>
<evidence type="ECO:0000259" key="3">
    <source>
        <dbReference type="Pfam" id="PF00685"/>
    </source>
</evidence>
<accession>A0ABN7T945</accession>
<dbReference type="PANTHER" id="PTHR45964:SF5">
    <property type="entry name" value="WSCD FAMILY MEMBER CG9164"/>
    <property type="match status" value="1"/>
</dbReference>
<dbReference type="Gene3D" id="3.40.50.300">
    <property type="entry name" value="P-loop containing nucleotide triphosphate hydrolases"/>
    <property type="match status" value="1"/>
</dbReference>
<dbReference type="InterPro" id="IPR000863">
    <property type="entry name" value="Sulfotransferase_dom"/>
</dbReference>
<proteinExistence type="inferred from homology"/>
<dbReference type="SUPFAM" id="SSF52540">
    <property type="entry name" value="P-loop containing nucleoside triphosphate hydrolases"/>
    <property type="match status" value="1"/>
</dbReference>
<feature type="domain" description="Sulfotransferase" evidence="3">
    <location>
        <begin position="103"/>
        <end position="195"/>
    </location>
</feature>
<dbReference type="InterPro" id="IPR027417">
    <property type="entry name" value="P-loop_NTPase"/>
</dbReference>
<comment type="similarity">
    <text evidence="2">Belongs to the sulfotransferase 1 family.</text>
</comment>
<dbReference type="Proteomes" id="UP001158576">
    <property type="component" value="Chromosome 2"/>
</dbReference>
<organism evidence="4 5">
    <name type="scientific">Oikopleura dioica</name>
    <name type="common">Tunicate</name>
    <dbReference type="NCBI Taxonomy" id="34765"/>
    <lineage>
        <taxon>Eukaryota</taxon>
        <taxon>Metazoa</taxon>
        <taxon>Chordata</taxon>
        <taxon>Tunicata</taxon>
        <taxon>Appendicularia</taxon>
        <taxon>Copelata</taxon>
        <taxon>Oikopleuridae</taxon>
        <taxon>Oikopleura</taxon>
    </lineage>
</organism>
<dbReference type="PANTHER" id="PTHR45964">
    <property type="entry name" value="WSCD FAMILY MEMBER CG9164"/>
    <property type="match status" value="1"/>
</dbReference>
<comment type="similarity">
    <text evidence="1">Belongs to the WSCD family.</text>
</comment>
<dbReference type="Pfam" id="PF00685">
    <property type="entry name" value="Sulfotransfer_1"/>
    <property type="match status" value="1"/>
</dbReference>
<evidence type="ECO:0000313" key="5">
    <source>
        <dbReference type="Proteomes" id="UP001158576"/>
    </source>
</evidence>
<name>A0ABN7T945_OIKDI</name>
<dbReference type="EMBL" id="OU015567">
    <property type="protein sequence ID" value="CAG5112171.1"/>
    <property type="molecule type" value="Genomic_DNA"/>
</dbReference>
<keyword evidence="5" id="KW-1185">Reference proteome</keyword>
<sequence>MKLSIFLSIAGFGSQAQERCGHIQFGRPSQFAPVSLSSYPGSGNTWVRYLIEEYTGYYTGSVYHDGKLYRGGFKGEKEDWSEGRVVITKTHTFRPEDNPLTDAVMLIRNPYDCFLSEFNRVTSGSDHTGIASNADFMDSKWVERDFPKLASRWLRLYTNLLSSGNEILPIIYEEMKADPKTEMKKIVDFLDVHTDYESKYDCLFGDNSMRFKRSSDREYDPYLYIDQDRLKPVNQAIMELSNLLNSTHGIELPMTYLRDIY</sequence>
<dbReference type="EC" id="2.8.2.-" evidence="2"/>
<keyword evidence="2" id="KW-0808">Transferase</keyword>
<gene>
    <name evidence="4" type="ORF">OKIOD_LOCUS15179</name>
</gene>